<feature type="domain" description="GlcNAc-binding protein A third" evidence="8">
    <location>
        <begin position="315"/>
        <end position="411"/>
    </location>
</feature>
<dbReference type="InterPro" id="IPR054063">
    <property type="entry name" value="GbpA_D3"/>
</dbReference>
<evidence type="ECO:0000256" key="5">
    <source>
        <dbReference type="HAMAP-Rule" id="MF_01905"/>
    </source>
</evidence>
<keyword evidence="3 5" id="KW-0147">Chitin-binding</keyword>
<evidence type="ECO:0000313" key="10">
    <source>
        <dbReference type="EMBL" id="TKF25978.1"/>
    </source>
</evidence>
<dbReference type="FunFam" id="2.70.50.50:FF:000001">
    <property type="entry name" value="Chitin-binding protein"/>
    <property type="match status" value="1"/>
</dbReference>
<evidence type="ECO:0000313" key="12">
    <source>
        <dbReference type="Proteomes" id="UP000307574"/>
    </source>
</evidence>
<keyword evidence="4 5" id="KW-0732">Signal</keyword>
<protein>
    <recommendedName>
        <fullName evidence="5">GlcNAc-binding protein A</fullName>
    </recommendedName>
</protein>
<dbReference type="InterPro" id="IPR041029">
    <property type="entry name" value="GbpA_2"/>
</dbReference>
<dbReference type="AlphaFoldDB" id="A0A4U1YSV7"/>
<feature type="domain" description="N-acetylglucosamine binding protein A" evidence="7">
    <location>
        <begin position="208"/>
        <end position="305"/>
    </location>
</feature>
<dbReference type="Pfam" id="PF21868">
    <property type="entry name" value="GbpA_D3"/>
    <property type="match status" value="1"/>
</dbReference>
<dbReference type="InterPro" id="IPR004302">
    <property type="entry name" value="Cellulose/chitin-bd_N"/>
</dbReference>
<dbReference type="Gene3D" id="2.60.40.2550">
    <property type="match status" value="1"/>
</dbReference>
<evidence type="ECO:0000259" key="7">
    <source>
        <dbReference type="Pfam" id="PF18416"/>
    </source>
</evidence>
<dbReference type="PANTHER" id="PTHR34823:SF1">
    <property type="entry name" value="CHITIN-BINDING TYPE-4 DOMAIN-CONTAINING PROTEIN"/>
    <property type="match status" value="1"/>
</dbReference>
<evidence type="ECO:0000256" key="2">
    <source>
        <dbReference type="ARBA" id="ARBA00022525"/>
    </source>
</evidence>
<feature type="chain" id="PRO_5034977737" description="GlcNAc-binding protein A" evidence="5">
    <location>
        <begin position="20"/>
        <end position="480"/>
    </location>
</feature>
<dbReference type="PANTHER" id="PTHR34823">
    <property type="entry name" value="GLCNAC-BINDING PROTEIN A"/>
    <property type="match status" value="1"/>
</dbReference>
<dbReference type="Proteomes" id="UP000305234">
    <property type="component" value="Unassembled WGS sequence"/>
</dbReference>
<dbReference type="Pfam" id="PF18416">
    <property type="entry name" value="GbpA_2"/>
    <property type="match status" value="1"/>
</dbReference>
<accession>A0A4U1YSV7</accession>
<dbReference type="InterPro" id="IPR020879">
    <property type="entry name" value="GlcNAc-bd_A"/>
</dbReference>
<name>A0A4U1YSV7_9VIBR</name>
<evidence type="ECO:0000256" key="1">
    <source>
        <dbReference type="ARBA" id="ARBA00004613"/>
    </source>
</evidence>
<dbReference type="Pfam" id="PF03067">
    <property type="entry name" value="LPMO_10"/>
    <property type="match status" value="1"/>
</dbReference>
<evidence type="ECO:0000313" key="9">
    <source>
        <dbReference type="EMBL" id="TKF24405.1"/>
    </source>
</evidence>
<dbReference type="Proteomes" id="UP000307574">
    <property type="component" value="Unassembled WGS sequence"/>
</dbReference>
<evidence type="ECO:0000256" key="4">
    <source>
        <dbReference type="ARBA" id="ARBA00022729"/>
    </source>
</evidence>
<gene>
    <name evidence="5 9" type="primary">gbpA</name>
    <name evidence="10" type="ORF">FCV50_21730</name>
    <name evidence="9" type="ORF">FCV52_16530</name>
</gene>
<organism evidence="9 11">
    <name type="scientific">Vibrio kanaloae</name>
    <dbReference type="NCBI Taxonomy" id="170673"/>
    <lineage>
        <taxon>Bacteria</taxon>
        <taxon>Pseudomonadati</taxon>
        <taxon>Pseudomonadota</taxon>
        <taxon>Gammaproteobacteria</taxon>
        <taxon>Vibrionales</taxon>
        <taxon>Vibrionaceae</taxon>
        <taxon>Vibrio</taxon>
    </lineage>
</organism>
<dbReference type="SUPFAM" id="SSF81296">
    <property type="entry name" value="E set domains"/>
    <property type="match status" value="1"/>
</dbReference>
<evidence type="ECO:0000313" key="11">
    <source>
        <dbReference type="Proteomes" id="UP000305234"/>
    </source>
</evidence>
<feature type="domain" description="Chitin-binding type-4" evidence="6">
    <location>
        <begin position="20"/>
        <end position="195"/>
    </location>
</feature>
<comment type="caution">
    <text evidence="9">The sequence shown here is derived from an EMBL/GenBank/DDBJ whole genome shotgun (WGS) entry which is preliminary data.</text>
</comment>
<dbReference type="HAMAP" id="MF_01905">
    <property type="entry name" value="GbpA"/>
    <property type="match status" value="1"/>
</dbReference>
<proteinExistence type="inferred from homology"/>
<reference evidence="11 12" key="1">
    <citation type="submission" date="2019-04" db="EMBL/GenBank/DDBJ databases">
        <title>A reverse ecology approach based on a biological definition of microbial populations.</title>
        <authorList>
            <person name="Arevalo P."/>
            <person name="Vaninsberghe D."/>
            <person name="Elsherbini J."/>
            <person name="Gore J."/>
            <person name="Polz M."/>
        </authorList>
    </citation>
    <scope>NUCLEOTIDE SEQUENCE [LARGE SCALE GENOMIC DNA]</scope>
    <source>
        <strain evidence="9 11">10N.261.46.E4</strain>
        <strain evidence="10 12">10N.261.46.F4</strain>
    </source>
</reference>
<dbReference type="EMBL" id="SYUW01000046">
    <property type="protein sequence ID" value="TKF24405.1"/>
    <property type="molecule type" value="Genomic_DNA"/>
</dbReference>
<evidence type="ECO:0000259" key="6">
    <source>
        <dbReference type="Pfam" id="PF03067"/>
    </source>
</evidence>
<keyword evidence="2 5" id="KW-0964">Secreted</keyword>
<feature type="signal peptide" evidence="5">
    <location>
        <begin position="1"/>
        <end position="19"/>
    </location>
</feature>
<sequence precursor="true">MNKVLLSMLFVGFSSPAMSHGYVEDAGQGIASSRNALCKFPAHETGEKNLDCGSAEWEPQSLEAPDGFPFDGPEDGKIASAGLGNFSQLDEQTYDRWVKTPISSGHQTFKWHFTAKHVTKDWKYYLTKQDWNPNQPLARSSFDLEPFCVVDGNGAVPPTNMTHECEIPERDGYQVILAVWDIGDTDNAFYNAIDVNFEGGGELPEREWVQKGQIIPTQNLNVGDEVYTRVFDSTGENLSYSTRLTISSEQQGVANNWAHDLAKKVNSETDNIRSGEFDGENAFKPIYGINPVYLKEGSGLDRVEIGYDIEGPIPEYDLDIQGLEPEYNISDEPTEINLTLNATGNLTSELKVINHDKDTLASYTSEMKDGDFKEVNMKLSESKAGHHMLVSVIKDEDGQLIEQTSQDFHLVEQEVPGDYDFVFPESLSNYTEGTKVLASDGNVYQCKKFPYSGYCKQWTPSTTQFEPGTGSNWEMAWDKI</sequence>
<dbReference type="Gene3D" id="3.30.70.2150">
    <property type="match status" value="1"/>
</dbReference>
<dbReference type="NCBIfam" id="NF009690">
    <property type="entry name" value="PRK13211.1"/>
    <property type="match status" value="1"/>
</dbReference>
<dbReference type="InterPro" id="IPR051024">
    <property type="entry name" value="GlcNAc_Chitin_IntDeg"/>
</dbReference>
<comment type="function">
    <text evidence="5">Probably interacts with GlcNAc residues. May promote attachment to both epithelial cell surfaces and chitin.</text>
</comment>
<evidence type="ECO:0000256" key="3">
    <source>
        <dbReference type="ARBA" id="ARBA00022669"/>
    </source>
</evidence>
<dbReference type="EMBL" id="SYUV01000097">
    <property type="protein sequence ID" value="TKF25978.1"/>
    <property type="molecule type" value="Genomic_DNA"/>
</dbReference>
<dbReference type="GO" id="GO:0008061">
    <property type="term" value="F:chitin binding"/>
    <property type="evidence" value="ECO:0007669"/>
    <property type="project" value="UniProtKB-UniRule"/>
</dbReference>
<dbReference type="InterPro" id="IPR014756">
    <property type="entry name" value="Ig_E-set"/>
</dbReference>
<dbReference type="Gene3D" id="2.70.50.50">
    <property type="entry name" value="chitin-binding protein cbp21"/>
    <property type="match status" value="1"/>
</dbReference>
<dbReference type="GO" id="GO:0005576">
    <property type="term" value="C:extracellular region"/>
    <property type="evidence" value="ECO:0007669"/>
    <property type="project" value="UniProtKB-SubCell"/>
</dbReference>
<comment type="similarity">
    <text evidence="5">Belongs to the GbpA family.</text>
</comment>
<dbReference type="CDD" id="cd21177">
    <property type="entry name" value="LPMO_AA10"/>
    <property type="match status" value="1"/>
</dbReference>
<comment type="subcellular location">
    <subcellularLocation>
        <location evidence="1 5">Secreted</location>
    </subcellularLocation>
</comment>
<evidence type="ECO:0000259" key="8">
    <source>
        <dbReference type="Pfam" id="PF21868"/>
    </source>
</evidence>